<organism evidence="2 3">
    <name type="scientific">Methanothermobacter tenebrarum</name>
    <dbReference type="NCBI Taxonomy" id="680118"/>
    <lineage>
        <taxon>Archaea</taxon>
        <taxon>Methanobacteriati</taxon>
        <taxon>Methanobacteriota</taxon>
        <taxon>Methanomada group</taxon>
        <taxon>Methanobacteria</taxon>
        <taxon>Methanobacteriales</taxon>
        <taxon>Methanobacteriaceae</taxon>
        <taxon>Methanothermobacter</taxon>
    </lineage>
</organism>
<dbReference type="PANTHER" id="PTHR43777:SF1">
    <property type="entry name" value="MOLYBDENUM COFACTOR CYTIDYLYLTRANSFERASE"/>
    <property type="match status" value="1"/>
</dbReference>
<dbReference type="GeneID" id="71965493"/>
<feature type="domain" description="MobA-like NTP transferase" evidence="1">
    <location>
        <begin position="5"/>
        <end position="133"/>
    </location>
</feature>
<dbReference type="SUPFAM" id="SSF53448">
    <property type="entry name" value="Nucleotide-diphospho-sugar transferases"/>
    <property type="match status" value="1"/>
</dbReference>
<dbReference type="Gene3D" id="3.90.550.10">
    <property type="entry name" value="Spore Coat Polysaccharide Biosynthesis Protein SpsA, Chain A"/>
    <property type="match status" value="1"/>
</dbReference>
<keyword evidence="2" id="KW-0808">Transferase</keyword>
<dbReference type="Proteomes" id="UP000831817">
    <property type="component" value="Chromosome"/>
</dbReference>
<accession>A0ABM7YE49</accession>
<dbReference type="EMBL" id="AP025698">
    <property type="protein sequence ID" value="BDH79594.1"/>
    <property type="molecule type" value="Genomic_DNA"/>
</dbReference>
<evidence type="ECO:0000313" key="3">
    <source>
        <dbReference type="Proteomes" id="UP000831817"/>
    </source>
</evidence>
<proteinExistence type="predicted"/>
<protein>
    <submittedName>
        <fullName evidence="2">Glycosyl transferase</fullName>
    </submittedName>
</protein>
<reference evidence="2 3" key="1">
    <citation type="submission" date="2022-04" db="EMBL/GenBank/DDBJ databases">
        <title>Complete genome of Methanothermobacter tenebrarum strain RMAS.</title>
        <authorList>
            <person name="Nakamura K."/>
            <person name="Oshima K."/>
            <person name="Hattori M."/>
            <person name="Kamagata Y."/>
            <person name="Takamizawa K."/>
        </authorList>
    </citation>
    <scope>NUCLEOTIDE SEQUENCE [LARGE SCALE GENOMIC DNA]</scope>
    <source>
        <strain evidence="2 3">RMAS</strain>
    </source>
</reference>
<dbReference type="GO" id="GO:0016740">
    <property type="term" value="F:transferase activity"/>
    <property type="evidence" value="ECO:0007669"/>
    <property type="project" value="UniProtKB-KW"/>
</dbReference>
<dbReference type="Pfam" id="PF12804">
    <property type="entry name" value="NTP_transf_3"/>
    <property type="match status" value="1"/>
</dbReference>
<dbReference type="PANTHER" id="PTHR43777">
    <property type="entry name" value="MOLYBDENUM COFACTOR CYTIDYLYLTRANSFERASE"/>
    <property type="match status" value="1"/>
</dbReference>
<dbReference type="InterPro" id="IPR029044">
    <property type="entry name" value="Nucleotide-diphossugar_trans"/>
</dbReference>
<evidence type="ECO:0000259" key="1">
    <source>
        <dbReference type="Pfam" id="PF12804"/>
    </source>
</evidence>
<name>A0ABM7YE49_9EURY</name>
<evidence type="ECO:0000313" key="2">
    <source>
        <dbReference type="EMBL" id="BDH79594.1"/>
    </source>
</evidence>
<gene>
    <name evidence="2" type="ORF">MTTB_09730</name>
</gene>
<dbReference type="RefSeq" id="WP_248563940.1">
    <property type="nucleotide sequence ID" value="NZ_AP025698.1"/>
</dbReference>
<dbReference type="InterPro" id="IPR025877">
    <property type="entry name" value="MobA-like_NTP_Trfase"/>
</dbReference>
<keyword evidence="3" id="KW-1185">Reference proteome</keyword>
<sequence length="210" mass="23282">MRVSGIITAAGKGERMKADMKKRGLKPKHKLLLKLDDRTVIEKTISNVLEAGVDECIVVVGHQKDNIIPVISSLDVKIVENQDDLPLTGSLLNGVENARGRFCLCVAGDQPTITSRTYKRIIKALEDNTVSILGRGSFGRLDNPRGLGMPFAAPRKLLLEYLPSYKGNINPLLWRLVEDGIGLYAIRPVDEIELINLNTFDDYLKIKFGN</sequence>